<evidence type="ECO:0000256" key="3">
    <source>
        <dbReference type="ARBA" id="ARBA00005349"/>
    </source>
</evidence>
<dbReference type="UniPathway" id="UPA00232"/>
<evidence type="ECO:0000256" key="2">
    <source>
        <dbReference type="ARBA" id="ARBA00004749"/>
    </source>
</evidence>
<sequence length="418" mass="44630">MTARLDVEIAVVGAGPAGQAMALALADSGFSVALVDAGGAAAAASRSDLRVFALSLASMRLLASLGAWPPPQAERVQAYRHMHVWQDDFSAALHFDAGEQGWPQLGCIVEHGVLQYALARQLERYDRLQCHWQRRVVQLGHDADAVLLGLDNGEQVRARLAVAADGGASPLRQLAGLAVDRRPYGQSGLVANLRCERPHGDTAWQRFLPDGPLALLPLAGLDEGHGFAAGHACSIVWTLPEAEAERMRIVPPDEFGRELENASQGLLGRLSLQGARAVFPLARQLAARYHHGRVVLVADAAHVVHPLAGQGLNLGFLDVAALSQVLCEARRRGLDPAQPAVLARYARWRQGDNAMAARAFSAIGAMYRSRFPGLPSLRDAGHRLAGALPPLRRQLVMHAAGLAGRVPDRCRKAPASAG</sequence>
<dbReference type="Proteomes" id="UP000294599">
    <property type="component" value="Unassembled WGS sequence"/>
</dbReference>
<keyword evidence="7" id="KW-0503">Monooxygenase</keyword>
<comment type="caution">
    <text evidence="9">The sequence shown here is derived from an EMBL/GenBank/DDBJ whole genome shotgun (WGS) entry which is preliminary data.</text>
</comment>
<dbReference type="Pfam" id="PF01494">
    <property type="entry name" value="FAD_binding_3"/>
    <property type="match status" value="1"/>
</dbReference>
<name>A0A4R3L2E3_9GAMM</name>
<keyword evidence="4" id="KW-0285">Flavoprotein</keyword>
<dbReference type="InterPro" id="IPR051205">
    <property type="entry name" value="UbiH/COQ6_monooxygenase"/>
</dbReference>
<evidence type="ECO:0000259" key="8">
    <source>
        <dbReference type="Pfam" id="PF01494"/>
    </source>
</evidence>
<dbReference type="Gene3D" id="3.50.50.60">
    <property type="entry name" value="FAD/NAD(P)-binding domain"/>
    <property type="match status" value="2"/>
</dbReference>
<comment type="pathway">
    <text evidence="2">Cofactor biosynthesis; ubiquinone biosynthesis.</text>
</comment>
<dbReference type="InterPro" id="IPR010971">
    <property type="entry name" value="UbiH/COQ6"/>
</dbReference>
<dbReference type="InterPro" id="IPR018168">
    <property type="entry name" value="Ubi_Hdrlase_CS"/>
</dbReference>
<dbReference type="PANTHER" id="PTHR43876:SF7">
    <property type="entry name" value="UBIQUINONE BIOSYNTHESIS MONOOXYGENASE COQ6, MITOCHONDRIAL"/>
    <property type="match status" value="1"/>
</dbReference>
<dbReference type="RefSeq" id="WP_123521573.1">
    <property type="nucleotide sequence ID" value="NZ_JBHLWF010000001.1"/>
</dbReference>
<feature type="domain" description="FAD-binding" evidence="8">
    <location>
        <begin position="6"/>
        <end position="347"/>
    </location>
</feature>
<organism evidence="9 10">
    <name type="scientific">Pseudofulvimonas gallinarii</name>
    <dbReference type="NCBI Taxonomy" id="634155"/>
    <lineage>
        <taxon>Bacteria</taxon>
        <taxon>Pseudomonadati</taxon>
        <taxon>Pseudomonadota</taxon>
        <taxon>Gammaproteobacteria</taxon>
        <taxon>Lysobacterales</taxon>
        <taxon>Rhodanobacteraceae</taxon>
        <taxon>Pseudofulvimonas</taxon>
    </lineage>
</organism>
<proteinExistence type="inferred from homology"/>
<comment type="similarity">
    <text evidence="3">Belongs to the UbiH/COQ6 family.</text>
</comment>
<dbReference type="InterPro" id="IPR002938">
    <property type="entry name" value="FAD-bd"/>
</dbReference>
<dbReference type="GO" id="GO:0006744">
    <property type="term" value="P:ubiquinone biosynthetic process"/>
    <property type="evidence" value="ECO:0007669"/>
    <property type="project" value="UniProtKB-UniPathway"/>
</dbReference>
<dbReference type="AlphaFoldDB" id="A0A4R3L2E3"/>
<dbReference type="GO" id="GO:0016705">
    <property type="term" value="F:oxidoreductase activity, acting on paired donors, with incorporation or reduction of molecular oxygen"/>
    <property type="evidence" value="ECO:0007669"/>
    <property type="project" value="InterPro"/>
</dbReference>
<dbReference type="PRINTS" id="PR00420">
    <property type="entry name" value="RNGMNOXGNASE"/>
</dbReference>
<dbReference type="PROSITE" id="PS01304">
    <property type="entry name" value="UBIH"/>
    <property type="match status" value="1"/>
</dbReference>
<dbReference type="InterPro" id="IPR036188">
    <property type="entry name" value="FAD/NAD-bd_sf"/>
</dbReference>
<protein>
    <submittedName>
        <fullName evidence="9">2-octaprenyl-6-methoxyphenol hydroxylase /2-octaprenyl-3-methyl-6-methoxy-1,4-benzoquinol hydroxylase</fullName>
    </submittedName>
</protein>
<evidence type="ECO:0000313" key="9">
    <source>
        <dbReference type="EMBL" id="TCS92861.1"/>
    </source>
</evidence>
<dbReference type="GO" id="GO:0004497">
    <property type="term" value="F:monooxygenase activity"/>
    <property type="evidence" value="ECO:0007669"/>
    <property type="project" value="UniProtKB-KW"/>
</dbReference>
<dbReference type="PANTHER" id="PTHR43876">
    <property type="entry name" value="UBIQUINONE BIOSYNTHESIS MONOOXYGENASE COQ6, MITOCHONDRIAL"/>
    <property type="match status" value="1"/>
</dbReference>
<evidence type="ECO:0000256" key="5">
    <source>
        <dbReference type="ARBA" id="ARBA00022827"/>
    </source>
</evidence>
<keyword evidence="6" id="KW-0560">Oxidoreductase</keyword>
<gene>
    <name evidence="9" type="ORF">EDC25_1316</name>
</gene>
<evidence type="ECO:0000256" key="7">
    <source>
        <dbReference type="ARBA" id="ARBA00023033"/>
    </source>
</evidence>
<reference evidence="9 10" key="1">
    <citation type="submission" date="2019-03" db="EMBL/GenBank/DDBJ databases">
        <title>Genomic Encyclopedia of Type Strains, Phase IV (KMG-IV): sequencing the most valuable type-strain genomes for metagenomic binning, comparative biology and taxonomic classification.</title>
        <authorList>
            <person name="Goeker M."/>
        </authorList>
    </citation>
    <scope>NUCLEOTIDE SEQUENCE [LARGE SCALE GENOMIC DNA]</scope>
    <source>
        <strain evidence="9 10">DSM 21944</strain>
    </source>
</reference>
<keyword evidence="10" id="KW-1185">Reference proteome</keyword>
<evidence type="ECO:0000313" key="10">
    <source>
        <dbReference type="Proteomes" id="UP000294599"/>
    </source>
</evidence>
<dbReference type="NCBIfam" id="TIGR01988">
    <property type="entry name" value="Ubi-OHases"/>
    <property type="match status" value="1"/>
</dbReference>
<dbReference type="SUPFAM" id="SSF51905">
    <property type="entry name" value="FAD/NAD(P)-binding domain"/>
    <property type="match status" value="1"/>
</dbReference>
<dbReference type="GO" id="GO:0071949">
    <property type="term" value="F:FAD binding"/>
    <property type="evidence" value="ECO:0007669"/>
    <property type="project" value="InterPro"/>
</dbReference>
<evidence type="ECO:0000256" key="6">
    <source>
        <dbReference type="ARBA" id="ARBA00023002"/>
    </source>
</evidence>
<comment type="cofactor">
    <cofactor evidence="1">
        <name>FAD</name>
        <dbReference type="ChEBI" id="CHEBI:57692"/>
    </cofactor>
</comment>
<dbReference type="EMBL" id="SMAF01000031">
    <property type="protein sequence ID" value="TCS92861.1"/>
    <property type="molecule type" value="Genomic_DNA"/>
</dbReference>
<dbReference type="OrthoDB" id="9769565at2"/>
<keyword evidence="5" id="KW-0274">FAD</keyword>
<evidence type="ECO:0000256" key="4">
    <source>
        <dbReference type="ARBA" id="ARBA00022630"/>
    </source>
</evidence>
<evidence type="ECO:0000256" key="1">
    <source>
        <dbReference type="ARBA" id="ARBA00001974"/>
    </source>
</evidence>
<accession>A0A4R3L2E3</accession>